<gene>
    <name evidence="3" type="ORF">ABIE13_005551</name>
</gene>
<feature type="chain" id="PRO_5046357365" description="Cobalt-zinc-cadmium resistance protein" evidence="2">
    <location>
        <begin position="21"/>
        <end position="133"/>
    </location>
</feature>
<feature type="region of interest" description="Disordered" evidence="1">
    <location>
        <begin position="45"/>
        <end position="77"/>
    </location>
</feature>
<evidence type="ECO:0000256" key="1">
    <source>
        <dbReference type="SAM" id="MobiDB-lite"/>
    </source>
</evidence>
<comment type="caution">
    <text evidence="3">The sequence shown here is derived from an EMBL/GenBank/DDBJ whole genome shotgun (WGS) entry which is preliminary data.</text>
</comment>
<organism evidence="3 4">
    <name type="scientific">Ottowia thiooxydans</name>
    <dbReference type="NCBI Taxonomy" id="219182"/>
    <lineage>
        <taxon>Bacteria</taxon>
        <taxon>Pseudomonadati</taxon>
        <taxon>Pseudomonadota</taxon>
        <taxon>Betaproteobacteria</taxon>
        <taxon>Burkholderiales</taxon>
        <taxon>Comamonadaceae</taxon>
        <taxon>Ottowia</taxon>
    </lineage>
</organism>
<protein>
    <recommendedName>
        <fullName evidence="5">Cobalt-zinc-cadmium resistance protein</fullName>
    </recommendedName>
</protein>
<dbReference type="EMBL" id="JBEPSH010000017">
    <property type="protein sequence ID" value="MET4580410.1"/>
    <property type="molecule type" value="Genomic_DNA"/>
</dbReference>
<evidence type="ECO:0000313" key="3">
    <source>
        <dbReference type="EMBL" id="MET4580410.1"/>
    </source>
</evidence>
<evidence type="ECO:0000313" key="4">
    <source>
        <dbReference type="Proteomes" id="UP001549320"/>
    </source>
</evidence>
<reference evidence="3 4" key="1">
    <citation type="submission" date="2024-06" db="EMBL/GenBank/DDBJ databases">
        <title>Sorghum-associated microbial communities from plants grown in Nebraska, USA.</title>
        <authorList>
            <person name="Schachtman D."/>
        </authorList>
    </citation>
    <scope>NUCLEOTIDE SEQUENCE [LARGE SCALE GENOMIC DNA]</scope>
    <source>
        <strain evidence="3 4">2709</strain>
    </source>
</reference>
<keyword evidence="2" id="KW-0732">Signal</keyword>
<dbReference type="RefSeq" id="WP_354449322.1">
    <property type="nucleotide sequence ID" value="NZ_JBEPSH010000017.1"/>
</dbReference>
<name>A0ABV2QIH6_9BURK</name>
<sequence length="133" mass="14237">MRRWLVILLFVLLPTQMTWAAVAGYCAHKPGTLVVDHIGHHDHAPEIHDNDLSDLSSSAASTAGPDSSHAADSGALDLEHDCGHCHGQLAGLLISAQQLQLDRSTSAPVRAGDEPRPPYAAAEPERPQWARLA</sequence>
<feature type="region of interest" description="Disordered" evidence="1">
    <location>
        <begin position="103"/>
        <end position="133"/>
    </location>
</feature>
<accession>A0ABV2QIH6</accession>
<feature type="signal peptide" evidence="2">
    <location>
        <begin position="1"/>
        <end position="20"/>
    </location>
</feature>
<dbReference type="Proteomes" id="UP001549320">
    <property type="component" value="Unassembled WGS sequence"/>
</dbReference>
<proteinExistence type="predicted"/>
<feature type="compositionally biased region" description="Basic and acidic residues" evidence="1">
    <location>
        <begin position="123"/>
        <end position="133"/>
    </location>
</feature>
<evidence type="ECO:0008006" key="5">
    <source>
        <dbReference type="Google" id="ProtNLM"/>
    </source>
</evidence>
<evidence type="ECO:0000256" key="2">
    <source>
        <dbReference type="SAM" id="SignalP"/>
    </source>
</evidence>
<keyword evidence="4" id="KW-1185">Reference proteome</keyword>